<dbReference type="OrthoDB" id="9998011at2759"/>
<dbReference type="SMART" id="SM01361">
    <property type="entry name" value="A2M_recep"/>
    <property type="match status" value="1"/>
</dbReference>
<gene>
    <name evidence="4" type="ORF">PVAND_013703</name>
</gene>
<evidence type="ECO:0000259" key="3">
    <source>
        <dbReference type="SMART" id="SM01361"/>
    </source>
</evidence>
<name>A0A9J6CR29_POLVA</name>
<evidence type="ECO:0000256" key="1">
    <source>
        <dbReference type="ARBA" id="ARBA00022729"/>
    </source>
</evidence>
<dbReference type="SUPFAM" id="SSF49410">
    <property type="entry name" value="Alpha-macroglobulin receptor domain"/>
    <property type="match status" value="1"/>
</dbReference>
<dbReference type="EMBL" id="JADBJN010000001">
    <property type="protein sequence ID" value="KAG5684469.1"/>
    <property type="molecule type" value="Genomic_DNA"/>
</dbReference>
<dbReference type="InterPro" id="IPR009048">
    <property type="entry name" value="A-macroglobulin_rcpt-bd"/>
</dbReference>
<dbReference type="GO" id="GO:0005576">
    <property type="term" value="C:extracellular region"/>
    <property type="evidence" value="ECO:0007669"/>
    <property type="project" value="InterPro"/>
</dbReference>
<keyword evidence="2" id="KW-0882">Thioester bond</keyword>
<dbReference type="InterPro" id="IPR050473">
    <property type="entry name" value="A2M/Complement_sys"/>
</dbReference>
<keyword evidence="1" id="KW-0732">Signal</keyword>
<dbReference type="PANTHER" id="PTHR11412:SF136">
    <property type="entry name" value="CD109 ANTIGEN"/>
    <property type="match status" value="1"/>
</dbReference>
<dbReference type="AlphaFoldDB" id="A0A9J6CR29"/>
<comment type="caution">
    <text evidence="4">The sequence shown here is derived from an EMBL/GenBank/DDBJ whole genome shotgun (WGS) entry which is preliminary data.</text>
</comment>
<evidence type="ECO:0000313" key="5">
    <source>
        <dbReference type="Proteomes" id="UP001107558"/>
    </source>
</evidence>
<dbReference type="Proteomes" id="UP001107558">
    <property type="component" value="Chromosome 1"/>
</dbReference>
<reference evidence="4" key="1">
    <citation type="submission" date="2021-03" db="EMBL/GenBank/DDBJ databases">
        <title>Chromosome level genome of the anhydrobiotic midge Polypedilum vanderplanki.</title>
        <authorList>
            <person name="Yoshida Y."/>
            <person name="Kikawada T."/>
            <person name="Gusev O."/>
        </authorList>
    </citation>
    <scope>NUCLEOTIDE SEQUENCE</scope>
    <source>
        <strain evidence="4">NIAS01</strain>
        <tissue evidence="4">Whole body or cell culture</tissue>
    </source>
</reference>
<protein>
    <recommendedName>
        <fullName evidence="3">Alpha-macroglobulin receptor-binding domain-containing protein</fullName>
    </recommendedName>
</protein>
<dbReference type="InterPro" id="IPR036595">
    <property type="entry name" value="A-macroglobulin_rcpt-bd_sf"/>
</dbReference>
<feature type="domain" description="Alpha-macroglobulin receptor-binding" evidence="3">
    <location>
        <begin position="115"/>
        <end position="203"/>
    </location>
</feature>
<evidence type="ECO:0000256" key="2">
    <source>
        <dbReference type="ARBA" id="ARBA00022966"/>
    </source>
</evidence>
<dbReference type="PANTHER" id="PTHR11412">
    <property type="entry name" value="MACROGLOBULIN / COMPLEMENT"/>
    <property type="match status" value="1"/>
</dbReference>
<dbReference type="Pfam" id="PF07677">
    <property type="entry name" value="A2M_recep"/>
    <property type="match status" value="1"/>
</dbReference>
<keyword evidence="5" id="KW-1185">Reference proteome</keyword>
<proteinExistence type="predicted"/>
<evidence type="ECO:0000313" key="4">
    <source>
        <dbReference type="EMBL" id="KAG5684469.1"/>
    </source>
</evidence>
<accession>A0A9J6CR29</accession>
<organism evidence="4 5">
    <name type="scientific">Polypedilum vanderplanki</name>
    <name type="common">Sleeping chironomid midge</name>
    <dbReference type="NCBI Taxonomy" id="319348"/>
    <lineage>
        <taxon>Eukaryota</taxon>
        <taxon>Metazoa</taxon>
        <taxon>Ecdysozoa</taxon>
        <taxon>Arthropoda</taxon>
        <taxon>Hexapoda</taxon>
        <taxon>Insecta</taxon>
        <taxon>Pterygota</taxon>
        <taxon>Neoptera</taxon>
        <taxon>Endopterygota</taxon>
        <taxon>Diptera</taxon>
        <taxon>Nematocera</taxon>
        <taxon>Chironomoidea</taxon>
        <taxon>Chironomidae</taxon>
        <taxon>Chironominae</taxon>
        <taxon>Polypedilum</taxon>
        <taxon>Polypedilum</taxon>
    </lineage>
</organism>
<dbReference type="Gene3D" id="2.60.40.690">
    <property type="entry name" value="Alpha-macroglobulin, receptor-binding domain"/>
    <property type="match status" value="1"/>
</dbReference>
<sequence>MALVALSNFAISNSLSQSTVNLKLTPNFGNSFNAQVDKTNSLTLQTFSLNPNTRSLQVRVDPKSTGVAIVSLTCNFYEDPTKTKPSFLVHYNFDNSCQWRIQVQVCATPVSGNSTNMAIMEVRMPTGYYYYDAWWLNNAKSGISKTETYESKTVVIFYFDNIQGTGSCVTFAAGQTAAVADLKPGSISINDYYDTSKQGSSSFAIPSSVKNAQCNYFFY</sequence>